<protein>
    <submittedName>
        <fullName evidence="1">Uncharacterized protein</fullName>
    </submittedName>
</protein>
<dbReference type="AlphaFoldDB" id="A0ABD1Y2B0"/>
<sequence length="130" mass="14945">MCLWQNTVKEKATTKEKDKGPAYKLQSDIEVAIDLNEVLEERIFNAKIEFSLREILGVAKKEFHDVIIDIIKRKMQLVGESALVNMLDTIVSREEEKELAVVYQHSAQKGKNLRVRLDDDEEEEVGLKST</sequence>
<keyword evidence="2" id="KW-1185">Reference proteome</keyword>
<comment type="caution">
    <text evidence="1">The sequence shown here is derived from an EMBL/GenBank/DDBJ whole genome shotgun (WGS) entry which is preliminary data.</text>
</comment>
<gene>
    <name evidence="1" type="ORF">R1flu_001082</name>
</gene>
<evidence type="ECO:0000313" key="1">
    <source>
        <dbReference type="EMBL" id="KAL2620877.1"/>
    </source>
</evidence>
<dbReference type="Proteomes" id="UP001605036">
    <property type="component" value="Unassembled WGS sequence"/>
</dbReference>
<reference evidence="1 2" key="1">
    <citation type="submission" date="2024-09" db="EMBL/GenBank/DDBJ databases">
        <title>Chromosome-scale assembly of Riccia fluitans.</title>
        <authorList>
            <person name="Paukszto L."/>
            <person name="Sawicki J."/>
            <person name="Karawczyk K."/>
            <person name="Piernik-Szablinska J."/>
            <person name="Szczecinska M."/>
            <person name="Mazdziarz M."/>
        </authorList>
    </citation>
    <scope>NUCLEOTIDE SEQUENCE [LARGE SCALE GENOMIC DNA]</scope>
    <source>
        <strain evidence="1">Rf_01</strain>
        <tissue evidence="1">Aerial parts of the thallus</tissue>
    </source>
</reference>
<proteinExistence type="predicted"/>
<accession>A0ABD1Y2B0</accession>
<organism evidence="1 2">
    <name type="scientific">Riccia fluitans</name>
    <dbReference type="NCBI Taxonomy" id="41844"/>
    <lineage>
        <taxon>Eukaryota</taxon>
        <taxon>Viridiplantae</taxon>
        <taxon>Streptophyta</taxon>
        <taxon>Embryophyta</taxon>
        <taxon>Marchantiophyta</taxon>
        <taxon>Marchantiopsida</taxon>
        <taxon>Marchantiidae</taxon>
        <taxon>Marchantiales</taxon>
        <taxon>Ricciaceae</taxon>
        <taxon>Riccia</taxon>
    </lineage>
</organism>
<name>A0ABD1Y2B0_9MARC</name>
<evidence type="ECO:0000313" key="2">
    <source>
        <dbReference type="Proteomes" id="UP001605036"/>
    </source>
</evidence>
<dbReference type="EMBL" id="JBHFFA010000006">
    <property type="protein sequence ID" value="KAL2620877.1"/>
    <property type="molecule type" value="Genomic_DNA"/>
</dbReference>